<dbReference type="GO" id="GO:0008758">
    <property type="term" value="F:UDP-2,3-diacylglucosamine hydrolase activity"/>
    <property type="evidence" value="ECO:0007669"/>
    <property type="project" value="TreeGrafter"/>
</dbReference>
<protein>
    <submittedName>
        <fullName evidence="4">Metallophosphoesterase</fullName>
    </submittedName>
</protein>
<dbReference type="GO" id="GO:0046872">
    <property type="term" value="F:metal ion binding"/>
    <property type="evidence" value="ECO:0007669"/>
    <property type="project" value="UniProtKB-KW"/>
</dbReference>
<dbReference type="Proteomes" id="UP000318102">
    <property type="component" value="Unassembled WGS sequence"/>
</dbReference>
<sequence>MTRRTFIKYGIGAAVGVPLLSGAYAKWVEPYQLKRRTLTIASERIPASFDGVTIAHLSDLHYGEFVTKDHVANIFAQIMASKPDMICFTGDLVEDHVMPAEAIIELMLKLQAPLGKYAVLGNHDYVRDSRAYLSSDPTDLVTASLEAAGFHVLTNKHHQIHYKDTSIAVAGIDDALEGNPDMETALYGCPPNIWCMLLAHEPDWADIASRYPIDLQLSGHSHGGQVRVPIVGPLMLPLMAKKYPDGMYQISRNQAKFPEKPTLQLHTSRGVGMTLMPIRFFCPPEWTLITLRKETKSSTS</sequence>
<dbReference type="Pfam" id="PF00149">
    <property type="entry name" value="Metallophos"/>
    <property type="match status" value="1"/>
</dbReference>
<dbReference type="Gene3D" id="3.60.21.10">
    <property type="match status" value="1"/>
</dbReference>
<accession>A0A559IHZ5</accession>
<dbReference type="InterPro" id="IPR004843">
    <property type="entry name" value="Calcineurin-like_PHP"/>
</dbReference>
<evidence type="ECO:0000313" key="5">
    <source>
        <dbReference type="Proteomes" id="UP000318102"/>
    </source>
</evidence>
<dbReference type="GO" id="GO:0016020">
    <property type="term" value="C:membrane"/>
    <property type="evidence" value="ECO:0007669"/>
    <property type="project" value="GOC"/>
</dbReference>
<name>A0A559IHZ5_9BACL</name>
<organism evidence="4 5">
    <name type="scientific">Paenibacillus agilis</name>
    <dbReference type="NCBI Taxonomy" id="3020863"/>
    <lineage>
        <taxon>Bacteria</taxon>
        <taxon>Bacillati</taxon>
        <taxon>Bacillota</taxon>
        <taxon>Bacilli</taxon>
        <taxon>Bacillales</taxon>
        <taxon>Paenibacillaceae</taxon>
        <taxon>Paenibacillus</taxon>
    </lineage>
</organism>
<dbReference type="SUPFAM" id="SSF56300">
    <property type="entry name" value="Metallo-dependent phosphatases"/>
    <property type="match status" value="1"/>
</dbReference>
<dbReference type="InterPro" id="IPR029052">
    <property type="entry name" value="Metallo-depent_PP-like"/>
</dbReference>
<dbReference type="GO" id="GO:0009245">
    <property type="term" value="P:lipid A biosynthetic process"/>
    <property type="evidence" value="ECO:0007669"/>
    <property type="project" value="TreeGrafter"/>
</dbReference>
<dbReference type="InterPro" id="IPR051158">
    <property type="entry name" value="Metallophosphoesterase_sf"/>
</dbReference>
<comment type="caution">
    <text evidence="4">The sequence shown here is derived from an EMBL/GenBank/DDBJ whole genome shotgun (WGS) entry which is preliminary data.</text>
</comment>
<keyword evidence="5" id="KW-1185">Reference proteome</keyword>
<dbReference type="CDD" id="cd07385">
    <property type="entry name" value="MPP_YkuE_C"/>
    <property type="match status" value="1"/>
</dbReference>
<dbReference type="PANTHER" id="PTHR31302:SF31">
    <property type="entry name" value="PHOSPHODIESTERASE YAEI"/>
    <property type="match status" value="1"/>
</dbReference>
<reference evidence="4 5" key="1">
    <citation type="submission" date="2019-07" db="EMBL/GenBank/DDBJ databases">
        <authorList>
            <person name="Kim J."/>
        </authorList>
    </citation>
    <scope>NUCLEOTIDE SEQUENCE [LARGE SCALE GENOMIC DNA]</scope>
    <source>
        <strain evidence="4 5">N4</strain>
    </source>
</reference>
<dbReference type="AlphaFoldDB" id="A0A559IHZ5"/>
<proteinExistence type="predicted"/>
<feature type="domain" description="Calcineurin-like phosphoesterase" evidence="3">
    <location>
        <begin position="53"/>
        <end position="223"/>
    </location>
</feature>
<keyword evidence="1" id="KW-0479">Metal-binding</keyword>
<keyword evidence="2" id="KW-0378">Hydrolase</keyword>
<dbReference type="PANTHER" id="PTHR31302">
    <property type="entry name" value="TRANSMEMBRANE PROTEIN WITH METALLOPHOSPHOESTERASE DOMAIN-RELATED"/>
    <property type="match status" value="1"/>
</dbReference>
<evidence type="ECO:0000313" key="4">
    <source>
        <dbReference type="EMBL" id="TVX87287.1"/>
    </source>
</evidence>
<evidence type="ECO:0000256" key="2">
    <source>
        <dbReference type="ARBA" id="ARBA00022801"/>
    </source>
</evidence>
<dbReference type="OrthoDB" id="9780884at2"/>
<evidence type="ECO:0000256" key="1">
    <source>
        <dbReference type="ARBA" id="ARBA00022723"/>
    </source>
</evidence>
<evidence type="ECO:0000259" key="3">
    <source>
        <dbReference type="Pfam" id="PF00149"/>
    </source>
</evidence>
<gene>
    <name evidence="4" type="ORF">FPZ44_21880</name>
</gene>
<dbReference type="EMBL" id="VNJK01000004">
    <property type="protein sequence ID" value="TVX87287.1"/>
    <property type="molecule type" value="Genomic_DNA"/>
</dbReference>